<evidence type="ECO:0000256" key="1">
    <source>
        <dbReference type="ARBA" id="ARBA00023015"/>
    </source>
</evidence>
<dbReference type="InterPro" id="IPR020449">
    <property type="entry name" value="Tscrpt_reg_AraC-type_HTH"/>
</dbReference>
<keyword evidence="3" id="KW-0804">Transcription</keyword>
<dbReference type="PRINTS" id="PR00032">
    <property type="entry name" value="HTHARAC"/>
</dbReference>
<feature type="domain" description="HTH araC/xylS-type" evidence="4">
    <location>
        <begin position="203"/>
        <end position="301"/>
    </location>
</feature>
<comment type="caution">
    <text evidence="5">The sequence shown here is derived from an EMBL/GenBank/DDBJ whole genome shotgun (WGS) entry which is preliminary data.</text>
</comment>
<dbReference type="EMBL" id="JAVDVW010000001">
    <property type="protein sequence ID" value="MDR7098976.1"/>
    <property type="molecule type" value="Genomic_DNA"/>
</dbReference>
<dbReference type="Proteomes" id="UP001267878">
    <property type="component" value="Unassembled WGS sequence"/>
</dbReference>
<gene>
    <name evidence="5" type="ORF">J2X04_001323</name>
</gene>
<dbReference type="Gene3D" id="1.10.10.60">
    <property type="entry name" value="Homeodomain-like"/>
    <property type="match status" value="2"/>
</dbReference>
<dbReference type="PANTHER" id="PTHR46796">
    <property type="entry name" value="HTH-TYPE TRANSCRIPTIONAL ACTIVATOR RHAS-RELATED"/>
    <property type="match status" value="1"/>
</dbReference>
<keyword evidence="6" id="KW-1185">Reference proteome</keyword>
<dbReference type="PANTHER" id="PTHR46796:SF6">
    <property type="entry name" value="ARAC SUBFAMILY"/>
    <property type="match status" value="1"/>
</dbReference>
<evidence type="ECO:0000259" key="4">
    <source>
        <dbReference type="PROSITE" id="PS01124"/>
    </source>
</evidence>
<evidence type="ECO:0000256" key="3">
    <source>
        <dbReference type="ARBA" id="ARBA00023163"/>
    </source>
</evidence>
<accession>A0ABU1VNB1</accession>
<sequence length="302" mass="33852">MTTGTKHSSSEALDELVPGTRIAAGSGRAWKDLLVQIFERDRNQESLLIPAVPEPLVVWILSGSALVEERELDGPWIANRVSSGDFFLTNTTEPYELRWTAEGDQPFEVMHLHLGLPLLQRATSEVLGNATELELRDVSGERDSVLSALLEPLRAELTSSQDPSALFVQGLAQSLAVHLVRRYGAVARTRQRPRGGLPAFKLRRVTEMMEMQLDKDFQLARLSRVIGLSEFHFGRAFKQSTGYTPSQYFIRLRMARARQLLRETSRPIIEIGLEVGYSSASHFAQVFRRESGVTPSDYRGET</sequence>
<dbReference type="PROSITE" id="PS00041">
    <property type="entry name" value="HTH_ARAC_FAMILY_1"/>
    <property type="match status" value="1"/>
</dbReference>
<evidence type="ECO:0000256" key="2">
    <source>
        <dbReference type="ARBA" id="ARBA00023125"/>
    </source>
</evidence>
<reference evidence="5 6" key="1">
    <citation type="submission" date="2023-07" db="EMBL/GenBank/DDBJ databases">
        <title>Sorghum-associated microbial communities from plants grown in Nebraska, USA.</title>
        <authorList>
            <person name="Schachtman D."/>
        </authorList>
    </citation>
    <scope>NUCLEOTIDE SEQUENCE [LARGE SCALE GENOMIC DNA]</scope>
    <source>
        <strain evidence="5 6">BE187</strain>
    </source>
</reference>
<dbReference type="SMART" id="SM00342">
    <property type="entry name" value="HTH_ARAC"/>
    <property type="match status" value="1"/>
</dbReference>
<name>A0ABU1VNB1_9GAMM</name>
<dbReference type="SUPFAM" id="SSF46689">
    <property type="entry name" value="Homeodomain-like"/>
    <property type="match status" value="2"/>
</dbReference>
<dbReference type="Pfam" id="PF12833">
    <property type="entry name" value="HTH_18"/>
    <property type="match status" value="1"/>
</dbReference>
<dbReference type="InterPro" id="IPR018060">
    <property type="entry name" value="HTH_AraC"/>
</dbReference>
<dbReference type="RefSeq" id="WP_310053106.1">
    <property type="nucleotide sequence ID" value="NZ_JAVDVW010000001.1"/>
</dbReference>
<evidence type="ECO:0000313" key="6">
    <source>
        <dbReference type="Proteomes" id="UP001267878"/>
    </source>
</evidence>
<dbReference type="PROSITE" id="PS01124">
    <property type="entry name" value="HTH_ARAC_FAMILY_2"/>
    <property type="match status" value="1"/>
</dbReference>
<dbReference type="InterPro" id="IPR018062">
    <property type="entry name" value="HTH_AraC-typ_CS"/>
</dbReference>
<evidence type="ECO:0000313" key="5">
    <source>
        <dbReference type="EMBL" id="MDR7098976.1"/>
    </source>
</evidence>
<keyword evidence="2" id="KW-0238">DNA-binding</keyword>
<keyword evidence="1" id="KW-0805">Transcription regulation</keyword>
<proteinExistence type="predicted"/>
<protein>
    <submittedName>
        <fullName evidence="5">AraC family transcriptional regulator</fullName>
    </submittedName>
</protein>
<organism evidence="5 6">
    <name type="scientific">Agrilutibacter niabensis</name>
    <dbReference type="NCBI Taxonomy" id="380628"/>
    <lineage>
        <taxon>Bacteria</taxon>
        <taxon>Pseudomonadati</taxon>
        <taxon>Pseudomonadota</taxon>
        <taxon>Gammaproteobacteria</taxon>
        <taxon>Lysobacterales</taxon>
        <taxon>Lysobacteraceae</taxon>
        <taxon>Agrilutibacter</taxon>
    </lineage>
</organism>
<dbReference type="InterPro" id="IPR009057">
    <property type="entry name" value="Homeodomain-like_sf"/>
</dbReference>
<dbReference type="InterPro" id="IPR050204">
    <property type="entry name" value="AraC_XylS_family_regulators"/>
</dbReference>